<reference evidence="1 2" key="1">
    <citation type="submission" date="2020-06" db="EMBL/GenBank/DDBJ databases">
        <title>Pseudomonas eucalypticola sp. nov., an endophyte of Eucalyptus dunnii leaves with biocontrol ability of eucalyptus leaf blight.</title>
        <authorList>
            <person name="Liu Y."/>
            <person name="Song Z."/>
            <person name="Zeng H."/>
            <person name="Lu M."/>
            <person name="Wang X."/>
            <person name="Lian X."/>
            <person name="Zhang Q."/>
        </authorList>
    </citation>
    <scope>NUCLEOTIDE SEQUENCE [LARGE SCALE GENOMIC DNA]</scope>
    <source>
        <strain evidence="1 2">NP-1</strain>
    </source>
</reference>
<evidence type="ECO:0000313" key="1">
    <source>
        <dbReference type="EMBL" id="QKZ02304.1"/>
    </source>
</evidence>
<proteinExistence type="predicted"/>
<sequence>MRAMLLVCGLATVAGCSTLPDPDPHQAWVDLKAGKENSLHAVKVDNHDWADPRYFEVQPGAHELWVTFQFPVAATNIGPAAQPLWRDCRMKLTFKGFNAGQRYQLEAGSLGFQPWAKLYDQQRYVVGKAQPAGCQAT</sequence>
<evidence type="ECO:0000313" key="2">
    <source>
        <dbReference type="Proteomes" id="UP000509568"/>
    </source>
</evidence>
<dbReference type="KEGG" id="pez:HWQ56_00225"/>
<evidence type="ECO:0008006" key="3">
    <source>
        <dbReference type="Google" id="ProtNLM"/>
    </source>
</evidence>
<keyword evidence="2" id="KW-1185">Reference proteome</keyword>
<gene>
    <name evidence="1" type="ORF">HWQ56_00225</name>
</gene>
<dbReference type="RefSeq" id="WP_158153044.1">
    <property type="nucleotide sequence ID" value="NZ_CP056030.1"/>
</dbReference>
<protein>
    <recommendedName>
        <fullName evidence="3">Lipoprotein</fullName>
    </recommendedName>
</protein>
<dbReference type="PROSITE" id="PS51257">
    <property type="entry name" value="PROKAR_LIPOPROTEIN"/>
    <property type="match status" value="1"/>
</dbReference>
<dbReference type="AlphaFoldDB" id="A0A7D5H3Z8"/>
<dbReference type="EMBL" id="CP056030">
    <property type="protein sequence ID" value="QKZ02304.1"/>
    <property type="molecule type" value="Genomic_DNA"/>
</dbReference>
<accession>A0A7D5H3Z8</accession>
<dbReference type="Proteomes" id="UP000509568">
    <property type="component" value="Chromosome"/>
</dbReference>
<name>A0A7D5H3Z8_9PSED</name>
<organism evidence="1 2">
    <name type="scientific">Pseudomonas eucalypticola</name>
    <dbReference type="NCBI Taxonomy" id="2599595"/>
    <lineage>
        <taxon>Bacteria</taxon>
        <taxon>Pseudomonadati</taxon>
        <taxon>Pseudomonadota</taxon>
        <taxon>Gammaproteobacteria</taxon>
        <taxon>Pseudomonadales</taxon>
        <taxon>Pseudomonadaceae</taxon>
        <taxon>Pseudomonas</taxon>
    </lineage>
</organism>